<comment type="caution">
    <text evidence="1">The sequence shown here is derived from an EMBL/GenBank/DDBJ whole genome shotgun (WGS) entry which is preliminary data.</text>
</comment>
<dbReference type="InterPro" id="IPR013078">
    <property type="entry name" value="His_Pase_superF_clade-1"/>
</dbReference>
<organism evidence="1 2">
    <name type="scientific">OM182 bacterium MED-G28</name>
    <dbReference type="NCBI Taxonomy" id="1986256"/>
    <lineage>
        <taxon>Bacteria</taxon>
        <taxon>Pseudomonadati</taxon>
        <taxon>Pseudomonadota</taxon>
        <taxon>Gammaproteobacteria</taxon>
        <taxon>OMG group</taxon>
        <taxon>OM182 clade</taxon>
    </lineage>
</organism>
<dbReference type="SMART" id="SM00855">
    <property type="entry name" value="PGAM"/>
    <property type="match status" value="1"/>
</dbReference>
<dbReference type="SUPFAM" id="SSF53254">
    <property type="entry name" value="Phosphoglycerate mutase-like"/>
    <property type="match status" value="1"/>
</dbReference>
<proteinExistence type="predicted"/>
<accession>A0A2A5WGB2</accession>
<dbReference type="Gene3D" id="3.40.50.1240">
    <property type="entry name" value="Phosphoglycerate mutase-like"/>
    <property type="match status" value="1"/>
</dbReference>
<dbReference type="Proteomes" id="UP000219329">
    <property type="component" value="Unassembled WGS sequence"/>
</dbReference>
<dbReference type="InterPro" id="IPR029033">
    <property type="entry name" value="His_PPase_superfam"/>
</dbReference>
<dbReference type="EMBL" id="NTJZ01000001">
    <property type="protein sequence ID" value="PDH35318.1"/>
    <property type="molecule type" value="Genomic_DNA"/>
</dbReference>
<sequence length="153" mass="17255">MLVYLMRHGKAERSATWDEGRELTVEGVLQNRSVIKKLFSRSPIIDKGFVSPFERAKQTAADFHLVFPGVELEETRLLIPQSDPYDVLNLLEEKQDHHLILIAHNPLLSRLFSLLVDGTTEGARQVETSNALCIMMDIIAPGCGELKYVLSHD</sequence>
<evidence type="ECO:0000313" key="2">
    <source>
        <dbReference type="Proteomes" id="UP000219329"/>
    </source>
</evidence>
<name>A0A2A5WGB2_9GAMM</name>
<evidence type="ECO:0000313" key="1">
    <source>
        <dbReference type="EMBL" id="PDH35318.1"/>
    </source>
</evidence>
<dbReference type="AlphaFoldDB" id="A0A2A5WGB2"/>
<protein>
    <recommendedName>
        <fullName evidence="3">Phosphohistidine phosphatase SixA</fullName>
    </recommendedName>
</protein>
<gene>
    <name evidence="1" type="ORF">CNF02_00950</name>
</gene>
<dbReference type="Pfam" id="PF00300">
    <property type="entry name" value="His_Phos_1"/>
    <property type="match status" value="1"/>
</dbReference>
<reference evidence="1 2" key="1">
    <citation type="submission" date="2017-08" db="EMBL/GenBank/DDBJ databases">
        <title>Fine stratification of microbial communities through a metagenomic profile of the photic zone.</title>
        <authorList>
            <person name="Haro-Moreno J.M."/>
            <person name="Lopez-Perez M."/>
            <person name="De La Torre J."/>
            <person name="Picazo A."/>
            <person name="Camacho A."/>
            <person name="Rodriguez-Valera F."/>
        </authorList>
    </citation>
    <scope>NUCLEOTIDE SEQUENCE [LARGE SCALE GENOMIC DNA]</scope>
    <source>
        <strain evidence="1">MED-G28</strain>
    </source>
</reference>
<evidence type="ECO:0008006" key="3">
    <source>
        <dbReference type="Google" id="ProtNLM"/>
    </source>
</evidence>
<dbReference type="CDD" id="cd07067">
    <property type="entry name" value="HP_PGM_like"/>
    <property type="match status" value="1"/>
</dbReference>